<dbReference type="GeneID" id="25260262"/>
<dbReference type="Proteomes" id="UP000029725">
    <property type="component" value="Unassembled WGS sequence"/>
</dbReference>
<comment type="caution">
    <text evidence="3">The sequence shown here is derived from an EMBL/GenBank/DDBJ whole genome shotgun (WGS) entry which is preliminary data.</text>
</comment>
<organism evidence="3 4">
    <name type="scientific">Mitosporidium daphniae</name>
    <dbReference type="NCBI Taxonomy" id="1485682"/>
    <lineage>
        <taxon>Eukaryota</taxon>
        <taxon>Fungi</taxon>
        <taxon>Fungi incertae sedis</taxon>
        <taxon>Microsporidia</taxon>
        <taxon>Mitosporidium</taxon>
    </lineage>
</organism>
<dbReference type="HOGENOM" id="CLU_676319_0_0_1"/>
<proteinExistence type="predicted"/>
<name>A0A098VP83_9MICR</name>
<sequence>MSKLQKQLLFLELAVASINGCFCDSNTALKTQNRTSNPDLDLRKVQSQHIPGVANILTNKKHKGLQMERPVDNTDVSSEKKDADRNVIGILAFTKNIFCIHKTLVDFFNGFSLFTSCIPSIMPSYKTICSIKHSIFTCTLSRVSILRILKHLLKQLYVFVLTRFWPTVWYFFLVFIHMECFCRFYTSIFGVSTLLRPGFNNAPFCDMLDAVMTKSLNNTSIFPSLKYVYFYGWNYSPEIPVILDRLPFPVNHIIKFPMPNIFSSYFYQIITFIEELFVKGFLINYPFLLTTYTSFFGLLRDTFGLPLASYIISPVLCTLQNFMDYLFDTLVKNPYLSTLQPFFIDMSTRIKRLLIAIRATTTCGSPLLPNITQVYLQKAQFCFISLIDFLSPVIEAFRYMLEFVSIF</sequence>
<keyword evidence="1" id="KW-0472">Membrane</keyword>
<keyword evidence="1" id="KW-0812">Transmembrane</keyword>
<feature type="transmembrane region" description="Helical" evidence="1">
    <location>
        <begin position="156"/>
        <end position="176"/>
    </location>
</feature>
<evidence type="ECO:0000256" key="1">
    <source>
        <dbReference type="SAM" id="Phobius"/>
    </source>
</evidence>
<reference evidence="3 4" key="1">
    <citation type="submission" date="2014-04" db="EMBL/GenBank/DDBJ databases">
        <title>A new species of microsporidia sheds light on the evolution of extreme parasitism.</title>
        <authorList>
            <person name="Haag K.L."/>
            <person name="James T.Y."/>
            <person name="Larsson R."/>
            <person name="Schaer T.M."/>
            <person name="Refardt D."/>
            <person name="Pombert J.-F."/>
            <person name="Ebert D."/>
        </authorList>
    </citation>
    <scope>NUCLEOTIDE SEQUENCE [LARGE SCALE GENOMIC DNA]</scope>
    <source>
        <strain evidence="3 4">UGP3</strain>
        <tissue evidence="3">Spores</tissue>
    </source>
</reference>
<evidence type="ECO:0000313" key="4">
    <source>
        <dbReference type="Proteomes" id="UP000029725"/>
    </source>
</evidence>
<evidence type="ECO:0000256" key="2">
    <source>
        <dbReference type="SAM" id="SignalP"/>
    </source>
</evidence>
<gene>
    <name evidence="3" type="ORF">DI09_52p50</name>
</gene>
<feature type="transmembrane region" description="Helical" evidence="1">
    <location>
        <begin position="265"/>
        <end position="287"/>
    </location>
</feature>
<dbReference type="RefSeq" id="XP_013237303.1">
    <property type="nucleotide sequence ID" value="XM_013381849.1"/>
</dbReference>
<protein>
    <submittedName>
        <fullName evidence="3">Uncharacterized protein</fullName>
    </submittedName>
</protein>
<keyword evidence="1" id="KW-1133">Transmembrane helix</keyword>
<feature type="signal peptide" evidence="2">
    <location>
        <begin position="1"/>
        <end position="23"/>
    </location>
</feature>
<accession>A0A098VP83</accession>
<keyword evidence="4" id="KW-1185">Reference proteome</keyword>
<dbReference type="EMBL" id="JMKJ01000477">
    <property type="protein sequence ID" value="KGG50852.1"/>
    <property type="molecule type" value="Genomic_DNA"/>
</dbReference>
<keyword evidence="2" id="KW-0732">Signal</keyword>
<evidence type="ECO:0000313" key="3">
    <source>
        <dbReference type="EMBL" id="KGG50852.1"/>
    </source>
</evidence>
<dbReference type="VEuPathDB" id="MicrosporidiaDB:DI09_52p50"/>
<feature type="chain" id="PRO_5001941900" evidence="2">
    <location>
        <begin position="24"/>
        <end position="407"/>
    </location>
</feature>
<dbReference type="AlphaFoldDB" id="A0A098VP83"/>